<sequence>MGKMENYTHRMESSGRLRKACAMNIFKEATKRKIEI</sequence>
<dbReference type="Proteomes" id="UP000003786">
    <property type="component" value="Chromosome 1"/>
</dbReference>
<proteinExistence type="predicted"/>
<dbReference type="VEuPathDB" id="PiroplasmaDB:TOT_010001162"/>
<dbReference type="AlphaFoldDB" id="J4C7V7"/>
<dbReference type="KEGG" id="tot:TOT_010001162"/>
<dbReference type="GeneID" id="20713965"/>
<gene>
    <name evidence="1" type="ORF">TOT_010001162</name>
</gene>
<accession>J4C7V7</accession>
<name>J4C7V7_THEOR</name>
<organism evidence="1 2">
    <name type="scientific">Theileria orientalis strain Shintoku</name>
    <dbReference type="NCBI Taxonomy" id="869250"/>
    <lineage>
        <taxon>Eukaryota</taxon>
        <taxon>Sar</taxon>
        <taxon>Alveolata</taxon>
        <taxon>Apicomplexa</taxon>
        <taxon>Aconoidasida</taxon>
        <taxon>Piroplasmida</taxon>
        <taxon>Theileriidae</taxon>
        <taxon>Theileria</taxon>
    </lineage>
</organism>
<dbReference type="EMBL" id="AP011946">
    <property type="protein sequence ID" value="BAM39708.1"/>
    <property type="molecule type" value="Genomic_DNA"/>
</dbReference>
<keyword evidence="2" id="KW-1185">Reference proteome</keyword>
<protein>
    <submittedName>
        <fullName evidence="1">Uncharacterized protein</fullName>
    </submittedName>
</protein>
<reference evidence="1 2" key="1">
    <citation type="journal article" date="2012" name="MBio">
        <title>Comparative genome analysis of three eukaryotic parasites with differing abilities to transform leukocytes reveals key mediators of Theileria-induced leukocyte transformation.</title>
        <authorList>
            <person name="Hayashida K."/>
            <person name="Hara Y."/>
            <person name="Abe T."/>
            <person name="Yamasaki C."/>
            <person name="Toyoda A."/>
            <person name="Kosuge T."/>
            <person name="Suzuki Y."/>
            <person name="Sato Y."/>
            <person name="Kawashima S."/>
            <person name="Katayama T."/>
            <person name="Wakaguri H."/>
            <person name="Inoue N."/>
            <person name="Homma K."/>
            <person name="Tada-Umezaki M."/>
            <person name="Yagi Y."/>
            <person name="Fujii Y."/>
            <person name="Habara T."/>
            <person name="Kanehisa M."/>
            <person name="Watanabe H."/>
            <person name="Ito K."/>
            <person name="Gojobori T."/>
            <person name="Sugawara H."/>
            <person name="Imanishi T."/>
            <person name="Weir W."/>
            <person name="Gardner M."/>
            <person name="Pain A."/>
            <person name="Shiels B."/>
            <person name="Hattori M."/>
            <person name="Nene V."/>
            <person name="Sugimoto C."/>
        </authorList>
    </citation>
    <scope>NUCLEOTIDE SEQUENCE [LARGE SCALE GENOMIC DNA]</scope>
    <source>
        <strain evidence="1 2">Shintoku</strain>
    </source>
</reference>
<evidence type="ECO:0000313" key="2">
    <source>
        <dbReference type="Proteomes" id="UP000003786"/>
    </source>
</evidence>
<evidence type="ECO:0000313" key="1">
    <source>
        <dbReference type="EMBL" id="BAM39708.1"/>
    </source>
</evidence>
<dbReference type="RefSeq" id="XP_009690009.1">
    <property type="nucleotide sequence ID" value="XM_009691714.1"/>
</dbReference>